<evidence type="ECO:0000313" key="3">
    <source>
        <dbReference type="Proteomes" id="UP000280842"/>
    </source>
</evidence>
<keyword evidence="1" id="KW-0472">Membrane</keyword>
<keyword evidence="1" id="KW-1133">Transmembrane helix</keyword>
<keyword evidence="1" id="KW-0812">Transmembrane</keyword>
<reference evidence="2 3" key="1">
    <citation type="submission" date="2018-10" db="EMBL/GenBank/DDBJ databases">
        <title>Genomic Encyclopedia of Archaeal and Bacterial Type Strains, Phase II (KMG-II): from individual species to whole genera.</title>
        <authorList>
            <person name="Goeker M."/>
        </authorList>
    </citation>
    <scope>NUCLEOTIDE SEQUENCE [LARGE SCALE GENOMIC DNA]</scope>
    <source>
        <strain evidence="2 3">VM1</strain>
    </source>
</reference>
<organism evidence="2 3">
    <name type="scientific">Hydrogenothermus marinus</name>
    <dbReference type="NCBI Taxonomy" id="133270"/>
    <lineage>
        <taxon>Bacteria</taxon>
        <taxon>Pseudomonadati</taxon>
        <taxon>Aquificota</taxon>
        <taxon>Aquificia</taxon>
        <taxon>Aquificales</taxon>
        <taxon>Hydrogenothermaceae</taxon>
        <taxon>Hydrogenothermus</taxon>
    </lineage>
</organism>
<dbReference type="Gene3D" id="1.25.40.10">
    <property type="entry name" value="Tetratricopeptide repeat domain"/>
    <property type="match status" value="1"/>
</dbReference>
<evidence type="ECO:0008006" key="4">
    <source>
        <dbReference type="Google" id="ProtNLM"/>
    </source>
</evidence>
<dbReference type="AlphaFoldDB" id="A0A3M0BJN9"/>
<evidence type="ECO:0000313" key="2">
    <source>
        <dbReference type="EMBL" id="RMA97663.1"/>
    </source>
</evidence>
<name>A0A3M0BJN9_9AQUI</name>
<evidence type="ECO:0000256" key="1">
    <source>
        <dbReference type="SAM" id="Phobius"/>
    </source>
</evidence>
<dbReference type="RefSeq" id="WP_121922438.1">
    <property type="nucleotide sequence ID" value="NZ_REFO01000010.1"/>
</dbReference>
<comment type="caution">
    <text evidence="2">The sequence shown here is derived from an EMBL/GenBank/DDBJ whole genome shotgun (WGS) entry which is preliminary data.</text>
</comment>
<dbReference type="Proteomes" id="UP000280842">
    <property type="component" value="Unassembled WGS sequence"/>
</dbReference>
<dbReference type="InterPro" id="IPR011990">
    <property type="entry name" value="TPR-like_helical_dom_sf"/>
</dbReference>
<gene>
    <name evidence="2" type="ORF">CLV39_0283</name>
</gene>
<dbReference type="EMBL" id="REFO01000010">
    <property type="protein sequence ID" value="RMA97663.1"/>
    <property type="molecule type" value="Genomic_DNA"/>
</dbReference>
<proteinExistence type="predicted"/>
<feature type="transmembrane region" description="Helical" evidence="1">
    <location>
        <begin position="17"/>
        <end position="35"/>
    </location>
</feature>
<dbReference type="SUPFAM" id="SSF48452">
    <property type="entry name" value="TPR-like"/>
    <property type="match status" value="1"/>
</dbReference>
<keyword evidence="3" id="KW-1185">Reference proteome</keyword>
<sequence>MSATKEILENKKVISKYELLAIIILFITILIILFPKGKLETMIDMETSNYEVSIKYLESLSKAYPKHAFFKIALLRFYLKTGKLKKAENLIENCQKNKQCIGNIGFIKNSYFVYKNLYFKSKNKKYLIEAKKYLSLILKLNPTETNYEFVLNESKSMNFVDLSYKTLKKLVKINPKKEYLKDLLNISLYYKDYKAALNILDILYKKEKNIKYLEKKAQIYEYLKHSEKAKDIYLTLFKITKNENVKTKYFLKAVYILLWNKKYKEAINIAKRYENYFLKTRNRLALKKILDIYLQTGNLKLARILSLKILKVIN</sequence>
<accession>A0A3M0BJN9</accession>
<protein>
    <recommendedName>
        <fullName evidence="4">Tetratricopeptide repeat protein</fullName>
    </recommendedName>
</protein>